<keyword evidence="2 5" id="KW-0812">Transmembrane</keyword>
<evidence type="ECO:0000256" key="3">
    <source>
        <dbReference type="ARBA" id="ARBA00022989"/>
    </source>
</evidence>
<feature type="transmembrane region" description="Helical" evidence="5">
    <location>
        <begin position="265"/>
        <end position="284"/>
    </location>
</feature>
<feature type="transmembrane region" description="Helical" evidence="5">
    <location>
        <begin position="508"/>
        <end position="528"/>
    </location>
</feature>
<evidence type="ECO:0000256" key="1">
    <source>
        <dbReference type="ARBA" id="ARBA00004141"/>
    </source>
</evidence>
<feature type="transmembrane region" description="Helical" evidence="5">
    <location>
        <begin position="571"/>
        <end position="590"/>
    </location>
</feature>
<feature type="transmembrane region" description="Helical" evidence="5">
    <location>
        <begin position="39"/>
        <end position="60"/>
    </location>
</feature>
<comment type="subcellular location">
    <subcellularLocation>
        <location evidence="1">Membrane</location>
        <topology evidence="1">Multi-pass membrane protein</topology>
    </subcellularLocation>
</comment>
<evidence type="ECO:0000256" key="4">
    <source>
        <dbReference type="ARBA" id="ARBA00023136"/>
    </source>
</evidence>
<feature type="transmembrane region" description="Helical" evidence="5">
    <location>
        <begin position="168"/>
        <end position="190"/>
    </location>
</feature>
<dbReference type="Pfam" id="PF02535">
    <property type="entry name" value="Zip"/>
    <property type="match status" value="2"/>
</dbReference>
<feature type="transmembrane region" description="Helical" evidence="5">
    <location>
        <begin position="540"/>
        <end position="559"/>
    </location>
</feature>
<organism evidence="6 7">
    <name type="scientific">Porites evermanni</name>
    <dbReference type="NCBI Taxonomy" id="104178"/>
    <lineage>
        <taxon>Eukaryota</taxon>
        <taxon>Metazoa</taxon>
        <taxon>Cnidaria</taxon>
        <taxon>Anthozoa</taxon>
        <taxon>Hexacorallia</taxon>
        <taxon>Scleractinia</taxon>
        <taxon>Fungiina</taxon>
        <taxon>Poritidae</taxon>
        <taxon>Porites</taxon>
    </lineage>
</organism>
<feature type="transmembrane region" description="Helical" evidence="5">
    <location>
        <begin position="446"/>
        <end position="467"/>
    </location>
</feature>
<protein>
    <recommendedName>
        <fullName evidence="8">Zinc transporter ZIP1</fullName>
    </recommendedName>
</protein>
<feature type="transmembrane region" description="Helical" evidence="5">
    <location>
        <begin position="141"/>
        <end position="162"/>
    </location>
</feature>
<keyword evidence="3 5" id="KW-1133">Transmembrane helix</keyword>
<feature type="transmembrane region" description="Helical" evidence="5">
    <location>
        <begin position="473"/>
        <end position="496"/>
    </location>
</feature>
<feature type="transmembrane region" description="Helical" evidence="5">
    <location>
        <begin position="6"/>
        <end position="27"/>
    </location>
</feature>
<dbReference type="EMBL" id="CALNXI010000090">
    <property type="protein sequence ID" value="CAH3018527.1"/>
    <property type="molecule type" value="Genomic_DNA"/>
</dbReference>
<keyword evidence="4 5" id="KW-0472">Membrane</keyword>
<feature type="transmembrane region" description="Helical" evidence="5">
    <location>
        <begin position="290"/>
        <end position="312"/>
    </location>
</feature>
<evidence type="ECO:0000313" key="7">
    <source>
        <dbReference type="Proteomes" id="UP001159427"/>
    </source>
</evidence>
<feature type="transmembrane region" description="Helical" evidence="5">
    <location>
        <begin position="232"/>
        <end position="253"/>
    </location>
</feature>
<evidence type="ECO:0000256" key="5">
    <source>
        <dbReference type="SAM" id="Phobius"/>
    </source>
</evidence>
<sequence length="618" mass="67551">MKSEIFKEIAIPLLFLFTLFAGLLPIKIGGSQRKTGTKLMSLFHCFAGGIFFATSLLDMFPMIREEYQEAFELAGIHTDFPVAEFTTCFGFLLILTIEMIVHKFHSGGIDLHMSHHRERQPLLHPSGREPSRETPDHAVTVYILIFALSLHSLLEGIAIGLIGDFDQLVQIAGAVTVHKTIMAFSLGIILKENNMEAKTIAKSSVLFSVTGPAGIGIGMAVFHISANLPGKLSTAILQGMANGTFLFVTFFEIFQRELAGNKDQLFKVLAIIFGCSVVTILFYHDLMEHQIIKAIAIAILFSLTLLAGLLPLKFRGSHTGARQRFLSCCNCFAGGVFFATCMLDLLPMIREKYQQAFNLADVHTVFPVAEFTTCIGFFLVLTVEQIVHTLHDSPLLLDSHGSHDQRQPLLGKDFKEQEGFLIRSSSSAASSAPVQGRRAGESSLRVYILIVALSLHSVFEGIALGLITDVERLAQIAGAIVIHKSIIAFSLGVSLVQHVMPSKTVVKSAILFSIMGPLGVGIGMAVLNNSSQLSSSLSSGILQGIANGTFLFVTFFEIFQRELEAHGNRLLKVLFTVMGYSVVTALLYYANVLEHNSPNIKPHVETAINSTATPRHFI</sequence>
<dbReference type="PANTHER" id="PTHR11040">
    <property type="entry name" value="ZINC/IRON TRANSPORTER"/>
    <property type="match status" value="1"/>
</dbReference>
<dbReference type="PANTHER" id="PTHR11040:SF140">
    <property type="entry name" value="ZRT (ZRT), IRT- (IRT-) LIKE PROTEIN TRANSPORTER"/>
    <property type="match status" value="1"/>
</dbReference>
<dbReference type="InterPro" id="IPR003689">
    <property type="entry name" value="ZIP"/>
</dbReference>
<feature type="transmembrane region" description="Helical" evidence="5">
    <location>
        <begin position="80"/>
        <end position="101"/>
    </location>
</feature>
<evidence type="ECO:0000313" key="6">
    <source>
        <dbReference type="EMBL" id="CAH3018527.1"/>
    </source>
</evidence>
<name>A0ABN8LTU0_9CNID</name>
<gene>
    <name evidence="6" type="ORF">PEVE_00043722</name>
</gene>
<comment type="caution">
    <text evidence="6">The sequence shown here is derived from an EMBL/GenBank/DDBJ whole genome shotgun (WGS) entry which is preliminary data.</text>
</comment>
<feature type="transmembrane region" description="Helical" evidence="5">
    <location>
        <begin position="324"/>
        <end position="345"/>
    </location>
</feature>
<feature type="transmembrane region" description="Helical" evidence="5">
    <location>
        <begin position="205"/>
        <end position="226"/>
    </location>
</feature>
<accession>A0ABN8LTU0</accession>
<evidence type="ECO:0000256" key="2">
    <source>
        <dbReference type="ARBA" id="ARBA00022692"/>
    </source>
</evidence>
<feature type="transmembrane region" description="Helical" evidence="5">
    <location>
        <begin position="365"/>
        <end position="383"/>
    </location>
</feature>
<evidence type="ECO:0008006" key="8">
    <source>
        <dbReference type="Google" id="ProtNLM"/>
    </source>
</evidence>
<dbReference type="Proteomes" id="UP001159427">
    <property type="component" value="Unassembled WGS sequence"/>
</dbReference>
<reference evidence="6 7" key="1">
    <citation type="submission" date="2022-05" db="EMBL/GenBank/DDBJ databases">
        <authorList>
            <consortium name="Genoscope - CEA"/>
            <person name="William W."/>
        </authorList>
    </citation>
    <scope>NUCLEOTIDE SEQUENCE [LARGE SCALE GENOMIC DNA]</scope>
</reference>
<proteinExistence type="predicted"/>
<keyword evidence="7" id="KW-1185">Reference proteome</keyword>